<feature type="compositionally biased region" description="Basic and acidic residues" evidence="2">
    <location>
        <begin position="489"/>
        <end position="499"/>
    </location>
</feature>
<dbReference type="PROSITE" id="PS51061">
    <property type="entry name" value="R3H"/>
    <property type="match status" value="1"/>
</dbReference>
<dbReference type="GO" id="GO:0003676">
    <property type="term" value="F:nucleic acid binding"/>
    <property type="evidence" value="ECO:0007669"/>
    <property type="project" value="UniProtKB-UniRule"/>
</dbReference>
<dbReference type="InterPro" id="IPR051937">
    <property type="entry name" value="R3H_domain_containing"/>
</dbReference>
<feature type="domain" description="R3H" evidence="3">
    <location>
        <begin position="71"/>
        <end position="134"/>
    </location>
</feature>
<feature type="region of interest" description="Disordered" evidence="2">
    <location>
        <begin position="139"/>
        <end position="209"/>
    </location>
</feature>
<feature type="compositionally biased region" description="Low complexity" evidence="2">
    <location>
        <begin position="476"/>
        <end position="487"/>
    </location>
</feature>
<dbReference type="PANTHER" id="PTHR15672:SF8">
    <property type="entry name" value="PROTEIN ENCORE"/>
    <property type="match status" value="1"/>
</dbReference>
<name>A0AAD5TUH4_9FUNG</name>
<feature type="compositionally biased region" description="Low complexity" evidence="2">
    <location>
        <begin position="25"/>
        <end position="37"/>
    </location>
</feature>
<dbReference type="Pfam" id="PF01424">
    <property type="entry name" value="R3H"/>
    <property type="match status" value="1"/>
</dbReference>
<dbReference type="SMART" id="SM00393">
    <property type="entry name" value="R3H"/>
    <property type="match status" value="1"/>
</dbReference>
<dbReference type="Proteomes" id="UP001211065">
    <property type="component" value="Unassembled WGS sequence"/>
</dbReference>
<feature type="region of interest" description="Disordered" evidence="2">
    <location>
        <begin position="225"/>
        <end position="271"/>
    </location>
</feature>
<organism evidence="5 6">
    <name type="scientific">Clydaea vesicula</name>
    <dbReference type="NCBI Taxonomy" id="447962"/>
    <lineage>
        <taxon>Eukaryota</taxon>
        <taxon>Fungi</taxon>
        <taxon>Fungi incertae sedis</taxon>
        <taxon>Chytridiomycota</taxon>
        <taxon>Chytridiomycota incertae sedis</taxon>
        <taxon>Chytridiomycetes</taxon>
        <taxon>Lobulomycetales</taxon>
        <taxon>Lobulomycetaceae</taxon>
        <taxon>Clydaea</taxon>
    </lineage>
</organism>
<evidence type="ECO:0000256" key="2">
    <source>
        <dbReference type="SAM" id="MobiDB-lite"/>
    </source>
</evidence>
<dbReference type="PANTHER" id="PTHR15672">
    <property type="entry name" value="CAMP-REGULATED PHOSPHOPROTEIN 21 RELATED R3H DOMAIN CONTAINING PROTEIN"/>
    <property type="match status" value="1"/>
</dbReference>
<keyword evidence="6" id="KW-1185">Reference proteome</keyword>
<feature type="compositionally biased region" description="Polar residues" evidence="2">
    <location>
        <begin position="174"/>
        <end position="209"/>
    </location>
</feature>
<evidence type="ECO:0000259" key="3">
    <source>
        <dbReference type="PROSITE" id="PS51061"/>
    </source>
</evidence>
<dbReference type="EMBL" id="JADGJW010001251">
    <property type="protein sequence ID" value="KAJ3204936.1"/>
    <property type="molecule type" value="Genomic_DNA"/>
</dbReference>
<dbReference type="AlphaFoldDB" id="A0AAD5TUH4"/>
<evidence type="ECO:0000313" key="6">
    <source>
        <dbReference type="Proteomes" id="UP001211065"/>
    </source>
</evidence>
<dbReference type="SUPFAM" id="SSF82708">
    <property type="entry name" value="R3H domain"/>
    <property type="match status" value="1"/>
</dbReference>
<dbReference type="InterPro" id="IPR024771">
    <property type="entry name" value="SUZ"/>
</dbReference>
<feature type="domain" description="SUZ" evidence="4">
    <location>
        <begin position="152"/>
        <end position="230"/>
    </location>
</feature>
<feature type="compositionally biased region" description="Polar residues" evidence="2">
    <location>
        <begin position="11"/>
        <end position="24"/>
    </location>
</feature>
<dbReference type="PROSITE" id="PS51673">
    <property type="entry name" value="SUZ"/>
    <property type="match status" value="1"/>
</dbReference>
<evidence type="ECO:0000256" key="1">
    <source>
        <dbReference type="ARBA" id="ARBA00022553"/>
    </source>
</evidence>
<sequence>MMGSVKENEIVDNSTLNESNNFEYQQQQSTQHSQQASNKDLKPLPSTEVSVDPETGIDIFLLSTVKNQKDRLFVLKIDLDLEAYALDSSRTKMEFPGMNSYQRLIIHRIAHLYGMAHVVDANRRAVIIYKTTETRVPSTLLRNIPMDEEPKDSKRQNSNDSNSNTSYSSPKILPNSNVRIMQRGQRNNRPNHNQYPNRANTNHRTNNGKSIEEREAAYNELRAEIFQDDDSSNQSADNSNYVDKSNYQGNSQSARNPYANPRPRVPSYYNSQYGNVYQPNLYNSNGAMKHNYMRPPMHPNFYYGANPYANPEMYNTYRPYNPNQPNSNEDDISQMPPPQTNPYNQSPTYAQPYADPRYPPFMPFPYYGVPPSSSLSSQGSQNGEYEGTVDNIENETETSSNPGSNSFCHQTNFFLDQLPEMMPQMYPMYNPEYGGMPAPTYIAPGYPYYPVMQQYARPPPQHYFGHPNYFQHQTPSNYANSQASSSNFDHTDLKTKTEENNNEIENLTGEVENLSMKN</sequence>
<comment type="caution">
    <text evidence="5">The sequence shown here is derived from an EMBL/GenBank/DDBJ whole genome shotgun (WGS) entry which is preliminary data.</text>
</comment>
<evidence type="ECO:0000313" key="5">
    <source>
        <dbReference type="EMBL" id="KAJ3204936.1"/>
    </source>
</evidence>
<dbReference type="CDD" id="cd02642">
    <property type="entry name" value="R3H_encore_like"/>
    <property type="match status" value="1"/>
</dbReference>
<dbReference type="InterPro" id="IPR001374">
    <property type="entry name" value="R3H_dom"/>
</dbReference>
<feature type="region of interest" description="Disordered" evidence="2">
    <location>
        <begin position="471"/>
        <end position="518"/>
    </location>
</feature>
<protein>
    <submittedName>
        <fullName evidence="5">cAMP-regulated phosphoprotein 21</fullName>
    </submittedName>
</protein>
<feature type="compositionally biased region" description="Low complexity" evidence="2">
    <location>
        <begin position="158"/>
        <end position="169"/>
    </location>
</feature>
<feature type="region of interest" description="Disordered" evidence="2">
    <location>
        <begin position="1"/>
        <end position="48"/>
    </location>
</feature>
<keyword evidence="1" id="KW-0597">Phosphoprotein</keyword>
<feature type="region of interest" description="Disordered" evidence="2">
    <location>
        <begin position="315"/>
        <end position="342"/>
    </location>
</feature>
<proteinExistence type="predicted"/>
<dbReference type="Pfam" id="PF12752">
    <property type="entry name" value="SUZ"/>
    <property type="match status" value="1"/>
</dbReference>
<accession>A0AAD5TUH4</accession>
<reference evidence="5" key="1">
    <citation type="submission" date="2020-05" db="EMBL/GenBank/DDBJ databases">
        <title>Phylogenomic resolution of chytrid fungi.</title>
        <authorList>
            <person name="Stajich J.E."/>
            <person name="Amses K."/>
            <person name="Simmons R."/>
            <person name="Seto K."/>
            <person name="Myers J."/>
            <person name="Bonds A."/>
            <person name="Quandt C.A."/>
            <person name="Barry K."/>
            <person name="Liu P."/>
            <person name="Grigoriev I."/>
            <person name="Longcore J.E."/>
            <person name="James T.Y."/>
        </authorList>
    </citation>
    <scope>NUCLEOTIDE SEQUENCE</scope>
    <source>
        <strain evidence="5">JEL0476</strain>
    </source>
</reference>
<evidence type="ECO:0000259" key="4">
    <source>
        <dbReference type="PROSITE" id="PS51673"/>
    </source>
</evidence>
<dbReference type="Gene3D" id="3.30.1370.50">
    <property type="entry name" value="R3H-like domain"/>
    <property type="match status" value="1"/>
</dbReference>
<feature type="compositionally biased region" description="Polar residues" evidence="2">
    <location>
        <begin position="241"/>
        <end position="255"/>
    </location>
</feature>
<dbReference type="InterPro" id="IPR036867">
    <property type="entry name" value="R3H_dom_sf"/>
</dbReference>
<gene>
    <name evidence="5" type="primary">ARPP21</name>
    <name evidence="5" type="ORF">HK099_000985</name>
</gene>